<dbReference type="Pfam" id="PF14361">
    <property type="entry name" value="RsbRD_N"/>
    <property type="match status" value="1"/>
</dbReference>
<reference evidence="5 6" key="1">
    <citation type="submission" date="2021-01" db="EMBL/GenBank/DDBJ databases">
        <title>WGS of actinomycetes isolated from Thailand.</title>
        <authorList>
            <person name="Thawai C."/>
        </authorList>
    </citation>
    <scope>NUCLEOTIDE SEQUENCE [LARGE SCALE GENOMIC DNA]</scope>
    <source>
        <strain evidence="5 6">CA1R205</strain>
    </source>
</reference>
<evidence type="ECO:0000313" key="5">
    <source>
        <dbReference type="EMBL" id="MBL1098436.1"/>
    </source>
</evidence>
<feature type="domain" description="PucR C-terminal helix-turn-helix" evidence="2">
    <location>
        <begin position="357"/>
        <end position="412"/>
    </location>
</feature>
<comment type="caution">
    <text evidence="5">The sequence shown here is derived from an EMBL/GenBank/DDBJ whole genome shotgun (WGS) entry which is preliminary data.</text>
</comment>
<dbReference type="Proteomes" id="UP000634229">
    <property type="component" value="Unassembled WGS sequence"/>
</dbReference>
<dbReference type="InterPro" id="IPR025751">
    <property type="entry name" value="RsbRD_N_dom"/>
</dbReference>
<accession>A0ABS1NEA9</accession>
<organism evidence="5 6">
    <name type="scientific">Streptomyces coffeae</name>
    <dbReference type="NCBI Taxonomy" id="621382"/>
    <lineage>
        <taxon>Bacteria</taxon>
        <taxon>Bacillati</taxon>
        <taxon>Actinomycetota</taxon>
        <taxon>Actinomycetes</taxon>
        <taxon>Kitasatosporales</taxon>
        <taxon>Streptomycetaceae</taxon>
        <taxon>Streptomyces</taxon>
    </lineage>
</organism>
<dbReference type="PANTHER" id="PTHR33744:SF1">
    <property type="entry name" value="DNA-BINDING TRANSCRIPTIONAL ACTIVATOR ADER"/>
    <property type="match status" value="1"/>
</dbReference>
<dbReference type="RefSeq" id="WP_201875849.1">
    <property type="nucleotide sequence ID" value="NZ_JAERRF010000009.1"/>
</dbReference>
<comment type="similarity">
    <text evidence="1">Belongs to the CdaR family.</text>
</comment>
<gene>
    <name evidence="5" type="ORF">JK363_17550</name>
</gene>
<dbReference type="InterPro" id="IPR051448">
    <property type="entry name" value="CdaR-like_regulators"/>
</dbReference>
<keyword evidence="6" id="KW-1185">Reference proteome</keyword>
<evidence type="ECO:0000313" key="6">
    <source>
        <dbReference type="Proteomes" id="UP000634229"/>
    </source>
</evidence>
<proteinExistence type="inferred from homology"/>
<dbReference type="Pfam" id="PF17853">
    <property type="entry name" value="GGDEF_2"/>
    <property type="match status" value="1"/>
</dbReference>
<feature type="domain" description="CdaR GGDEF-like" evidence="4">
    <location>
        <begin position="190"/>
        <end position="306"/>
    </location>
</feature>
<evidence type="ECO:0000256" key="1">
    <source>
        <dbReference type="ARBA" id="ARBA00006754"/>
    </source>
</evidence>
<protein>
    <submittedName>
        <fullName evidence="5">Helix-turn-helix domain-containing protein</fullName>
    </submittedName>
</protein>
<dbReference type="Pfam" id="PF13556">
    <property type="entry name" value="HTH_30"/>
    <property type="match status" value="1"/>
</dbReference>
<name>A0ABS1NEA9_9ACTN</name>
<dbReference type="InterPro" id="IPR042070">
    <property type="entry name" value="PucR_C-HTH_sf"/>
</dbReference>
<dbReference type="PANTHER" id="PTHR33744">
    <property type="entry name" value="CARBOHYDRATE DIACID REGULATOR"/>
    <property type="match status" value="1"/>
</dbReference>
<dbReference type="InterPro" id="IPR025736">
    <property type="entry name" value="PucR_C-HTH_dom"/>
</dbReference>
<sequence>MEFEWAPLRRPAAQQAWQEVLGPVAVEFAAEAVTLSEQMTAALRAEDPTWFPDAESAVEYAKSNEAHFRLIARALERGDDPRLVDLPAETVEATRSGVHRQLTLAAILRSYRLGHATVWQWMFDRITARASGAPQQAVALELASTWLFAYHDAAVTQTERQYTAEREAWMRSAVAARAEAIEAILAGRERDQRRAAVRLRYDLNRHHVGLIAWGIEAASDIGAHSAVEQVVAATAKAVGADTTLTHPLGPQTHAAWLSRATPFTDTDLDPARLATPAGVRIALGDPAQGLDGFRRTHIEATHTRRVVMLAEPNGAPVTRYRNVAVAALGTVDPEQARTFVIRVLGRLADDDEGTFRLAMTLASYLDENCSRTRTAERLTIHPNTVTYRVQQAKRILGRGIDSDTLDLQVALALLPTLRGLPPAR</sequence>
<evidence type="ECO:0000259" key="3">
    <source>
        <dbReference type="Pfam" id="PF14361"/>
    </source>
</evidence>
<feature type="domain" description="RsbT co-antagonist protein RsbRD N-terminal" evidence="3">
    <location>
        <begin position="35"/>
        <end position="177"/>
    </location>
</feature>
<evidence type="ECO:0000259" key="2">
    <source>
        <dbReference type="Pfam" id="PF13556"/>
    </source>
</evidence>
<evidence type="ECO:0000259" key="4">
    <source>
        <dbReference type="Pfam" id="PF17853"/>
    </source>
</evidence>
<dbReference type="InterPro" id="IPR041522">
    <property type="entry name" value="CdaR_GGDEF"/>
</dbReference>
<dbReference type="EMBL" id="JAERRF010000009">
    <property type="protein sequence ID" value="MBL1098436.1"/>
    <property type="molecule type" value="Genomic_DNA"/>
</dbReference>
<dbReference type="Gene3D" id="1.10.10.2840">
    <property type="entry name" value="PucR C-terminal helix-turn-helix domain"/>
    <property type="match status" value="1"/>
</dbReference>